<evidence type="ECO:0000313" key="2">
    <source>
        <dbReference type="Proteomes" id="UP000265520"/>
    </source>
</evidence>
<name>A0A392QUF4_9FABA</name>
<protein>
    <submittedName>
        <fullName evidence="1">Uncharacterized protein</fullName>
    </submittedName>
</protein>
<dbReference type="Proteomes" id="UP000265520">
    <property type="component" value="Unassembled WGS sequence"/>
</dbReference>
<dbReference type="AlphaFoldDB" id="A0A392QUF4"/>
<comment type="caution">
    <text evidence="1">The sequence shown here is derived from an EMBL/GenBank/DDBJ whole genome shotgun (WGS) entry which is preliminary data.</text>
</comment>
<feature type="non-terminal residue" evidence="1">
    <location>
        <position position="1"/>
    </location>
</feature>
<reference evidence="1 2" key="1">
    <citation type="journal article" date="2018" name="Front. Plant Sci.">
        <title>Red Clover (Trifolium pratense) and Zigzag Clover (T. medium) - A Picture of Genomic Similarities and Differences.</title>
        <authorList>
            <person name="Dluhosova J."/>
            <person name="Istvanek J."/>
            <person name="Nedelnik J."/>
            <person name="Repkova J."/>
        </authorList>
    </citation>
    <scope>NUCLEOTIDE SEQUENCE [LARGE SCALE GENOMIC DNA]</scope>
    <source>
        <strain evidence="2">cv. 10/8</strain>
        <tissue evidence="1">Leaf</tissue>
    </source>
</reference>
<proteinExistence type="predicted"/>
<evidence type="ECO:0000313" key="1">
    <source>
        <dbReference type="EMBL" id="MCI28003.1"/>
    </source>
</evidence>
<organism evidence="1 2">
    <name type="scientific">Trifolium medium</name>
    <dbReference type="NCBI Taxonomy" id="97028"/>
    <lineage>
        <taxon>Eukaryota</taxon>
        <taxon>Viridiplantae</taxon>
        <taxon>Streptophyta</taxon>
        <taxon>Embryophyta</taxon>
        <taxon>Tracheophyta</taxon>
        <taxon>Spermatophyta</taxon>
        <taxon>Magnoliopsida</taxon>
        <taxon>eudicotyledons</taxon>
        <taxon>Gunneridae</taxon>
        <taxon>Pentapetalae</taxon>
        <taxon>rosids</taxon>
        <taxon>fabids</taxon>
        <taxon>Fabales</taxon>
        <taxon>Fabaceae</taxon>
        <taxon>Papilionoideae</taxon>
        <taxon>50 kb inversion clade</taxon>
        <taxon>NPAAA clade</taxon>
        <taxon>Hologalegina</taxon>
        <taxon>IRL clade</taxon>
        <taxon>Trifolieae</taxon>
        <taxon>Trifolium</taxon>
    </lineage>
</organism>
<dbReference type="EMBL" id="LXQA010162937">
    <property type="protein sequence ID" value="MCI28003.1"/>
    <property type="molecule type" value="Genomic_DNA"/>
</dbReference>
<sequence length="63" mass="6473">DVGVLWGTVESSAIIIGSMCHVILCEYVDAQRGSCSHVNAGGYRAFTATSTTVGAIGVGEQVQ</sequence>
<keyword evidence="2" id="KW-1185">Reference proteome</keyword>
<accession>A0A392QUF4</accession>